<keyword evidence="1" id="KW-0812">Transmembrane</keyword>
<dbReference type="AlphaFoldDB" id="L0F211"/>
<keyword evidence="3" id="KW-1185">Reference proteome</keyword>
<evidence type="ECO:0000313" key="3">
    <source>
        <dbReference type="Proteomes" id="UP000010797"/>
    </source>
</evidence>
<dbReference type="Proteomes" id="UP000010797">
    <property type="component" value="Chromosome"/>
</dbReference>
<keyword evidence="1" id="KW-0472">Membrane</keyword>
<name>L0F211_DESDL</name>
<keyword evidence="1" id="KW-1133">Transmembrane helix</keyword>
<dbReference type="EMBL" id="CP003344">
    <property type="protein sequence ID" value="AGA67894.1"/>
    <property type="molecule type" value="Genomic_DNA"/>
</dbReference>
<feature type="transmembrane region" description="Helical" evidence="1">
    <location>
        <begin position="21"/>
        <end position="38"/>
    </location>
</feature>
<sequence>MKDINPKLNKRSKWKSNLLTAGVYFGVLVLMALFAAFLNQSEGFQSPNAKGKELLAEAPSDWSAGGWEYDLPEGGRFEEQDGVYKNGTLTYKVEEVNAPQLKISKIGYTGYEQIYLERKASADGIIEVNTYVAPHYVRTVDGRSIDFTKLVAPPRISLEEGTLKIEASATDPSLDRQKIVFKNFNDNFTVSQFQPELRNPHESSAMHMGAGGILIRIPSDLEIFDEDASQFSWVIESPSHQ</sequence>
<dbReference type="KEGG" id="ddl:Desdi_0347"/>
<gene>
    <name evidence="2" type="ordered locus">Desdi_0347</name>
</gene>
<evidence type="ECO:0000256" key="1">
    <source>
        <dbReference type="SAM" id="Phobius"/>
    </source>
</evidence>
<dbReference type="RefSeq" id="WP_015260901.1">
    <property type="nucleotide sequence ID" value="NC_019903.1"/>
</dbReference>
<dbReference type="STRING" id="871963.Desdi_0347"/>
<reference evidence="3" key="1">
    <citation type="submission" date="2012-02" db="EMBL/GenBank/DDBJ databases">
        <title>Complete sequence of Desulfitobacterium dichloroeliminans LMG P-21439.</title>
        <authorList>
            <person name="Lucas S."/>
            <person name="Han J."/>
            <person name="Lapidus A."/>
            <person name="Cheng J.-F."/>
            <person name="Goodwin L."/>
            <person name="Pitluck S."/>
            <person name="Peters L."/>
            <person name="Ovchinnikova G."/>
            <person name="Teshima H."/>
            <person name="Detter J.C."/>
            <person name="Han C."/>
            <person name="Tapia R."/>
            <person name="Land M."/>
            <person name="Hauser L."/>
            <person name="Kyrpides N."/>
            <person name="Ivanova N."/>
            <person name="Pagani I."/>
            <person name="Kruse T."/>
            <person name="de Vos W.M."/>
            <person name="Boon N."/>
            <person name="Smidt H."/>
            <person name="Woyke T."/>
        </authorList>
    </citation>
    <scope>NUCLEOTIDE SEQUENCE [LARGE SCALE GENOMIC DNA]</scope>
    <source>
        <strain evidence="3">LMG P-21439 / DCA1</strain>
    </source>
</reference>
<accession>L0F211</accession>
<protein>
    <submittedName>
        <fullName evidence="2">Uncharacterized protein</fullName>
    </submittedName>
</protein>
<proteinExistence type="predicted"/>
<dbReference type="HOGENOM" id="CLU_100523_0_0_9"/>
<evidence type="ECO:0000313" key="2">
    <source>
        <dbReference type="EMBL" id="AGA67894.1"/>
    </source>
</evidence>
<dbReference type="eggNOG" id="ENOG5033J3I">
    <property type="taxonomic scope" value="Bacteria"/>
</dbReference>
<organism evidence="2 3">
    <name type="scientific">Desulfitobacterium dichloroeliminans (strain LMG P-21439 / DCA1)</name>
    <dbReference type="NCBI Taxonomy" id="871963"/>
    <lineage>
        <taxon>Bacteria</taxon>
        <taxon>Bacillati</taxon>
        <taxon>Bacillota</taxon>
        <taxon>Clostridia</taxon>
        <taxon>Eubacteriales</taxon>
        <taxon>Desulfitobacteriaceae</taxon>
        <taxon>Desulfitobacterium</taxon>
    </lineage>
</organism>
<dbReference type="OrthoDB" id="1796004at2"/>